<evidence type="ECO:0000313" key="2">
    <source>
        <dbReference type="Proteomes" id="UP000001495"/>
    </source>
</evidence>
<evidence type="ECO:0000313" key="1">
    <source>
        <dbReference type="EMBL" id="ACV24488.1"/>
    </source>
</evidence>
<protein>
    <submittedName>
        <fullName evidence="1">Uncharacterized protein</fullName>
    </submittedName>
</protein>
<dbReference type="AlphaFoldDB" id="C7P7F6"/>
<proteinExistence type="predicted"/>
<keyword evidence="2" id="KW-1185">Reference proteome</keyword>
<reference evidence="1" key="1">
    <citation type="submission" date="2009-08" db="EMBL/GenBank/DDBJ databases">
        <title>Complete sequence of chromosome of Methanocaldococcus fervens AG86.</title>
        <authorList>
            <consortium name="US DOE Joint Genome Institute"/>
            <person name="Lucas S."/>
            <person name="Copeland A."/>
            <person name="Lapidus A."/>
            <person name="Glavina del Rio T."/>
            <person name="Tice H."/>
            <person name="Bruce D."/>
            <person name="Goodwin L."/>
            <person name="Pitluck S."/>
            <person name="Chertkov O."/>
            <person name="Detter J.C."/>
            <person name="Han C."/>
            <person name="Tapia R."/>
            <person name="Larimer F."/>
            <person name="Land M."/>
            <person name="Hauser L."/>
            <person name="Kyrpides N."/>
            <person name="Ovchinnikova G."/>
            <person name="Lupa-Sieprawska M."/>
            <person name="Whitman W.B."/>
        </authorList>
    </citation>
    <scope>NUCLEOTIDE SEQUENCE [LARGE SCALE GENOMIC DNA]</scope>
    <source>
        <strain evidence="1">AG86</strain>
    </source>
</reference>
<organism evidence="1 2">
    <name type="scientific">Methanocaldococcus fervens (strain DSM 4213 / JCM 15782 / AG86)</name>
    <name type="common">Methanococcus fervens</name>
    <dbReference type="NCBI Taxonomy" id="573064"/>
    <lineage>
        <taxon>Archaea</taxon>
        <taxon>Methanobacteriati</taxon>
        <taxon>Methanobacteriota</taxon>
        <taxon>Methanomada group</taxon>
        <taxon>Methanococci</taxon>
        <taxon>Methanococcales</taxon>
        <taxon>Methanocaldococcaceae</taxon>
        <taxon>Methanocaldococcus</taxon>
    </lineage>
</organism>
<dbReference type="EMBL" id="CP001696">
    <property type="protein sequence ID" value="ACV24488.1"/>
    <property type="molecule type" value="Genomic_DNA"/>
</dbReference>
<accession>C7P7F6</accession>
<dbReference type="HOGENOM" id="CLU_2340193_0_0_2"/>
<dbReference type="KEGG" id="mfe:Mefer_0669"/>
<gene>
    <name evidence="1" type="ordered locus">Mefer_0669</name>
</gene>
<sequence>MGDSMYSCPYCGKDCVNEDAVNIYLKMVEKFFKYQNKESDVTFERYPTVGEVGECKETGGRIYFCPYCKKPFKAYYENGKVTITCPHCNETLCIPATNRTFC</sequence>
<name>C7P7F6_METFA</name>
<dbReference type="Proteomes" id="UP000001495">
    <property type="component" value="Chromosome"/>
</dbReference>
<dbReference type="eggNOG" id="arCOG05031">
    <property type="taxonomic scope" value="Archaea"/>
</dbReference>